<keyword evidence="2" id="KW-1185">Reference proteome</keyword>
<dbReference type="RefSeq" id="XP_009692274.1">
    <property type="nucleotide sequence ID" value="XM_009693979.1"/>
</dbReference>
<evidence type="ECO:0000313" key="2">
    <source>
        <dbReference type="Proteomes" id="UP000003786"/>
    </source>
</evidence>
<dbReference type="Proteomes" id="UP000003786">
    <property type="component" value="Chromosome 4"/>
</dbReference>
<dbReference type="AlphaFoldDB" id="J4C960"/>
<accession>J4C960</accession>
<gene>
    <name evidence="1" type="ORF">TOT_040000352</name>
</gene>
<dbReference type="VEuPathDB" id="PiroplasmaDB:TOT_040000352"/>
<dbReference type="EMBL" id="AP011949">
    <property type="protein sequence ID" value="BAM41973.1"/>
    <property type="molecule type" value="Genomic_DNA"/>
</dbReference>
<organism evidence="1 2">
    <name type="scientific">Theileria orientalis strain Shintoku</name>
    <dbReference type="NCBI Taxonomy" id="869250"/>
    <lineage>
        <taxon>Eukaryota</taxon>
        <taxon>Sar</taxon>
        <taxon>Alveolata</taxon>
        <taxon>Apicomplexa</taxon>
        <taxon>Aconoidasida</taxon>
        <taxon>Piroplasmida</taxon>
        <taxon>Theileriidae</taxon>
        <taxon>Theileria</taxon>
    </lineage>
</organism>
<dbReference type="KEGG" id="tot:TOT_040000352"/>
<dbReference type="GeneID" id="20716418"/>
<proteinExistence type="predicted"/>
<sequence>MLWLYNKIKDLTLVVNFANFVHLLISSKWSSVYCINAVVTKYYNNNEVND</sequence>
<name>J4C960_THEOR</name>
<evidence type="ECO:0000313" key="1">
    <source>
        <dbReference type="EMBL" id="BAM41973.1"/>
    </source>
</evidence>
<protein>
    <submittedName>
        <fullName evidence="1">Uncharacterized protein</fullName>
    </submittedName>
</protein>
<reference evidence="1 2" key="1">
    <citation type="journal article" date="2012" name="MBio">
        <title>Comparative genome analysis of three eukaryotic parasites with differing abilities to transform leukocytes reveals key mediators of Theileria-induced leukocyte transformation.</title>
        <authorList>
            <person name="Hayashida K."/>
            <person name="Hara Y."/>
            <person name="Abe T."/>
            <person name="Yamasaki C."/>
            <person name="Toyoda A."/>
            <person name="Kosuge T."/>
            <person name="Suzuki Y."/>
            <person name="Sato Y."/>
            <person name="Kawashima S."/>
            <person name="Katayama T."/>
            <person name="Wakaguri H."/>
            <person name="Inoue N."/>
            <person name="Homma K."/>
            <person name="Tada-Umezaki M."/>
            <person name="Yagi Y."/>
            <person name="Fujii Y."/>
            <person name="Habara T."/>
            <person name="Kanehisa M."/>
            <person name="Watanabe H."/>
            <person name="Ito K."/>
            <person name="Gojobori T."/>
            <person name="Sugawara H."/>
            <person name="Imanishi T."/>
            <person name="Weir W."/>
            <person name="Gardner M."/>
            <person name="Pain A."/>
            <person name="Shiels B."/>
            <person name="Hattori M."/>
            <person name="Nene V."/>
            <person name="Sugimoto C."/>
        </authorList>
    </citation>
    <scope>NUCLEOTIDE SEQUENCE [LARGE SCALE GENOMIC DNA]</scope>
    <source>
        <strain evidence="1 2">Shintoku</strain>
    </source>
</reference>